<evidence type="ECO:0000313" key="2">
    <source>
        <dbReference type="Proteomes" id="UP000198337"/>
    </source>
</evidence>
<evidence type="ECO:0000313" key="1">
    <source>
        <dbReference type="EMBL" id="SNR54195.1"/>
    </source>
</evidence>
<name>A0ABY1SHJ5_9FLAO</name>
<keyword evidence="2" id="KW-1185">Reference proteome</keyword>
<gene>
    <name evidence="1" type="ORF">SAMN04488009_2264</name>
</gene>
<accession>A0ABY1SHJ5</accession>
<dbReference type="EMBL" id="FZNV01000003">
    <property type="protein sequence ID" value="SNR54195.1"/>
    <property type="molecule type" value="Genomic_DNA"/>
</dbReference>
<proteinExistence type="predicted"/>
<dbReference type="RefSeq" id="WP_089260719.1">
    <property type="nucleotide sequence ID" value="NZ_FZNV01000003.1"/>
</dbReference>
<organism evidence="1 2">
    <name type="scientific">Maribacter sedimenticola</name>
    <dbReference type="NCBI Taxonomy" id="228956"/>
    <lineage>
        <taxon>Bacteria</taxon>
        <taxon>Pseudomonadati</taxon>
        <taxon>Bacteroidota</taxon>
        <taxon>Flavobacteriia</taxon>
        <taxon>Flavobacteriales</taxon>
        <taxon>Flavobacteriaceae</taxon>
        <taxon>Maribacter</taxon>
    </lineage>
</organism>
<sequence>MRKIVNLTKPKDGIVRLMIYNDEFGTYLFGYKNLEDCGAEWDEWYESENDAMESCETEYGTIKLNWTEIPNPEPNCQHDWKNPVRIKRNVNGNPEFGKLEKLINGKWTEFESTK</sequence>
<dbReference type="Proteomes" id="UP000198337">
    <property type="component" value="Unassembled WGS sequence"/>
</dbReference>
<reference evidence="1 2" key="1">
    <citation type="submission" date="2017-06" db="EMBL/GenBank/DDBJ databases">
        <authorList>
            <person name="Varghese N."/>
            <person name="Submissions S."/>
        </authorList>
    </citation>
    <scope>NUCLEOTIDE SEQUENCE [LARGE SCALE GENOMIC DNA]</scope>
    <source>
        <strain evidence="1 2">DSM 19840</strain>
    </source>
</reference>
<comment type="caution">
    <text evidence="1">The sequence shown here is derived from an EMBL/GenBank/DDBJ whole genome shotgun (WGS) entry which is preliminary data.</text>
</comment>
<protein>
    <submittedName>
        <fullName evidence="1">Uncharacterized protein</fullName>
    </submittedName>
</protein>